<evidence type="ECO:0000256" key="6">
    <source>
        <dbReference type="SAM" id="Phobius"/>
    </source>
</evidence>
<dbReference type="EMBL" id="AHJG01000193">
    <property type="protein sequence ID" value="EPA05298.1"/>
    <property type="molecule type" value="Genomic_DNA"/>
</dbReference>
<reference evidence="7 8" key="1">
    <citation type="journal article" date="2012" name="J. Bacteriol.">
        <title>Genome Sequence of "Candidatus Nitrosoarchaeum limnia" BG20, a Low-Salinity Ammonia-Oxidizing Archaeon from the San Francisco Bay Estuary.</title>
        <authorList>
            <person name="Mosier A.C."/>
            <person name="Allen E.E."/>
            <person name="Kim M."/>
            <person name="Ferriera S."/>
            <person name="Francis C.A."/>
        </authorList>
    </citation>
    <scope>NUCLEOTIDE SEQUENCE [LARGE SCALE GENOMIC DNA]</scope>
    <source>
        <strain evidence="7 8">BG20</strain>
    </source>
</reference>
<keyword evidence="4 6" id="KW-1133">Transmembrane helix</keyword>
<feature type="transmembrane region" description="Helical" evidence="6">
    <location>
        <begin position="20"/>
        <end position="38"/>
    </location>
</feature>
<feature type="transmembrane region" description="Helical" evidence="6">
    <location>
        <begin position="85"/>
        <end position="105"/>
    </location>
</feature>
<evidence type="ECO:0000313" key="8">
    <source>
        <dbReference type="Proteomes" id="UP000014065"/>
    </source>
</evidence>
<comment type="subcellular location">
    <subcellularLocation>
        <location evidence="1">Cell membrane</location>
        <topology evidence="1">Multi-pass membrane protein</topology>
    </subcellularLocation>
</comment>
<sequence length="389" mass="43337">MKIFDKYKEKILKIKNITSVGISNLTSNAISGLFWIYLASLLGTEKYGELGYLLAIIGILGGIASFGAANTLLVYVPKGEKIQAVIFFVVLISGTIVGITSYFIFQNESILLYPLGYVIFSVVIFDLAGKKCFANYGKYMVLQRTLMVVLSLVLYKYQGIDGIIFGYSLSFFPFGILMYKSFRESKIDFSILKGKMGFIINNYVKQILTIVNFNVDKLIIFPFFGSSVLGPYQLGFQIFVLAMLVPNVVIQYTLPHDASGIKNLKLKKYTVLTSIIITIITISLSPIIIPQFLPKFDESIQVIQIMSLSFVPQSLSILYSSELLGSGRTKIILIATIISISTLSVGIILFGEKYGLFGITVSFVIGKIAEFLFIHIKKDNLKHDFRTLS</sequence>
<dbReference type="RefSeq" id="WP_010192620.1">
    <property type="nucleotide sequence ID" value="NZ_AHJG01000193.1"/>
</dbReference>
<protein>
    <submittedName>
        <fullName evidence="7">Putative ATP synthase F0, A subunit</fullName>
    </submittedName>
</protein>
<comment type="caution">
    <text evidence="7">The sequence shown here is derived from an EMBL/GenBank/DDBJ whole genome shotgun (WGS) entry which is preliminary data.</text>
</comment>
<keyword evidence="8" id="KW-1185">Reference proteome</keyword>
<feature type="transmembrane region" description="Helical" evidence="6">
    <location>
        <begin position="271"/>
        <end position="293"/>
    </location>
</feature>
<dbReference type="OrthoDB" id="12322at2157"/>
<evidence type="ECO:0000256" key="2">
    <source>
        <dbReference type="ARBA" id="ARBA00022475"/>
    </source>
</evidence>
<dbReference type="PANTHER" id="PTHR30250:SF28">
    <property type="entry name" value="POLYSACCHARIDE BIOSYNTHESIS PROTEIN"/>
    <property type="match status" value="1"/>
</dbReference>
<feature type="transmembrane region" description="Helical" evidence="6">
    <location>
        <begin position="50"/>
        <end position="73"/>
    </location>
</feature>
<feature type="transmembrane region" description="Helical" evidence="6">
    <location>
        <begin position="331"/>
        <end position="350"/>
    </location>
</feature>
<gene>
    <name evidence="7" type="ORF">BG20_I0144</name>
</gene>
<evidence type="ECO:0000256" key="3">
    <source>
        <dbReference type="ARBA" id="ARBA00022692"/>
    </source>
</evidence>
<dbReference type="GO" id="GO:0005886">
    <property type="term" value="C:plasma membrane"/>
    <property type="evidence" value="ECO:0007669"/>
    <property type="project" value="UniProtKB-SubCell"/>
</dbReference>
<accession>S2E3A1</accession>
<name>S2E3A1_9ARCH</name>
<proteinExistence type="predicted"/>
<keyword evidence="3 6" id="KW-0812">Transmembrane</keyword>
<evidence type="ECO:0000256" key="5">
    <source>
        <dbReference type="ARBA" id="ARBA00023136"/>
    </source>
</evidence>
<dbReference type="Proteomes" id="UP000014065">
    <property type="component" value="Unassembled WGS sequence"/>
</dbReference>
<feature type="transmembrane region" description="Helical" evidence="6">
    <location>
        <begin position="230"/>
        <end position="250"/>
    </location>
</feature>
<feature type="transmembrane region" description="Helical" evidence="6">
    <location>
        <begin position="111"/>
        <end position="129"/>
    </location>
</feature>
<evidence type="ECO:0000256" key="4">
    <source>
        <dbReference type="ARBA" id="ARBA00022989"/>
    </source>
</evidence>
<feature type="transmembrane region" description="Helical" evidence="6">
    <location>
        <begin position="299"/>
        <end position="319"/>
    </location>
</feature>
<keyword evidence="5 6" id="KW-0472">Membrane</keyword>
<organism evidence="7 8">
    <name type="scientific">Candidatus Nitrosarchaeum limnium BG20</name>
    <dbReference type="NCBI Taxonomy" id="859192"/>
    <lineage>
        <taxon>Archaea</taxon>
        <taxon>Nitrososphaerota</taxon>
        <taxon>Nitrososphaeria</taxon>
        <taxon>Nitrosopumilales</taxon>
        <taxon>Nitrosopumilaceae</taxon>
        <taxon>Nitrosarchaeum</taxon>
    </lineage>
</organism>
<evidence type="ECO:0000313" key="7">
    <source>
        <dbReference type="EMBL" id="EPA05298.1"/>
    </source>
</evidence>
<feature type="transmembrane region" description="Helical" evidence="6">
    <location>
        <begin position="356"/>
        <end position="376"/>
    </location>
</feature>
<dbReference type="InterPro" id="IPR050833">
    <property type="entry name" value="Poly_Biosynth_Transport"/>
</dbReference>
<keyword evidence="2" id="KW-1003">Cell membrane</keyword>
<evidence type="ECO:0000256" key="1">
    <source>
        <dbReference type="ARBA" id="ARBA00004651"/>
    </source>
</evidence>
<dbReference type="PANTHER" id="PTHR30250">
    <property type="entry name" value="PST FAMILY PREDICTED COLANIC ACID TRANSPORTER"/>
    <property type="match status" value="1"/>
</dbReference>
<dbReference type="AlphaFoldDB" id="S2E3A1"/>